<feature type="non-terminal residue" evidence="1">
    <location>
        <position position="23"/>
    </location>
</feature>
<gene>
    <name evidence="1" type="ORF">METZ01_LOCUS195092</name>
</gene>
<dbReference type="AlphaFoldDB" id="A0A382DV21"/>
<sequence>VKLVAFALKQMYSLIDLRHNSIW</sequence>
<protein>
    <submittedName>
        <fullName evidence="1">Uncharacterized protein</fullName>
    </submittedName>
</protein>
<accession>A0A382DV21</accession>
<reference evidence="1" key="1">
    <citation type="submission" date="2018-05" db="EMBL/GenBank/DDBJ databases">
        <authorList>
            <person name="Lanie J.A."/>
            <person name="Ng W.-L."/>
            <person name="Kazmierczak K.M."/>
            <person name="Andrzejewski T.M."/>
            <person name="Davidsen T.M."/>
            <person name="Wayne K.J."/>
            <person name="Tettelin H."/>
            <person name="Glass J.I."/>
            <person name="Rusch D."/>
            <person name="Podicherti R."/>
            <person name="Tsui H.-C.T."/>
            <person name="Winkler M.E."/>
        </authorList>
    </citation>
    <scope>NUCLEOTIDE SEQUENCE</scope>
</reference>
<dbReference type="EMBL" id="UINC01041243">
    <property type="protein sequence ID" value="SVB42238.1"/>
    <property type="molecule type" value="Genomic_DNA"/>
</dbReference>
<organism evidence="1">
    <name type="scientific">marine metagenome</name>
    <dbReference type="NCBI Taxonomy" id="408172"/>
    <lineage>
        <taxon>unclassified sequences</taxon>
        <taxon>metagenomes</taxon>
        <taxon>ecological metagenomes</taxon>
    </lineage>
</organism>
<name>A0A382DV21_9ZZZZ</name>
<proteinExistence type="predicted"/>
<feature type="non-terminal residue" evidence="1">
    <location>
        <position position="1"/>
    </location>
</feature>
<evidence type="ECO:0000313" key="1">
    <source>
        <dbReference type="EMBL" id="SVB42238.1"/>
    </source>
</evidence>